<dbReference type="Proteomes" id="UP000294547">
    <property type="component" value="Unassembled WGS sequence"/>
</dbReference>
<evidence type="ECO:0000313" key="1">
    <source>
        <dbReference type="EMBL" id="TDP83212.1"/>
    </source>
</evidence>
<dbReference type="SUPFAM" id="SSF50978">
    <property type="entry name" value="WD40 repeat-like"/>
    <property type="match status" value="1"/>
</dbReference>
<keyword evidence="2" id="KW-1185">Reference proteome</keyword>
<proteinExistence type="predicted"/>
<protein>
    <submittedName>
        <fullName evidence="1">Uncharacterized protein DUF2793</fullName>
    </submittedName>
</protein>
<dbReference type="Pfam" id="PF10983">
    <property type="entry name" value="DUF2793"/>
    <property type="match status" value="1"/>
</dbReference>
<name>A0A4R6RAZ2_9HYPH</name>
<dbReference type="EMBL" id="SNXY01000009">
    <property type="protein sequence ID" value="TDP83212.1"/>
    <property type="molecule type" value="Genomic_DNA"/>
</dbReference>
<dbReference type="InterPro" id="IPR036322">
    <property type="entry name" value="WD40_repeat_dom_sf"/>
</dbReference>
<sequence>MSDTTDRLQLPRLAAAQAQKHVTHNDALAILDALVQLAVADRDLTAPPASPAAGERHLVAAGATGAWAGRAGEIAEYLDGAWRFHAPRAGWTAYVAAEGAAVVYDGTGWTAAAGEGAAAILAKLLTVDGAGSGLDADRLGGIGHATLAAASQARASIAGGGTLAVSAAGEVSWSARYVVGAGRGAQFAPAGSFDVVCPTSGTVTGVGGAADRTATSAGVALAAFETLYFVPPVGGATAGAADFRVCGGSADFAVPGHWIALARRDGESGGVLFPGGVRVGLGESFAQAASTTPRPRLDRLGINAAADATNRLVAALSAALITDEGAGVQVKVNKTGAANTGALVFQTGFSGRAEFGLVGGDDFKLKVSPDGSTWTEALAVDRTAGTATLRQLALTTALAVGQGGSGARTPASARKALGLAVPNVPKRRRLTGSAWLASTSAADNDWRGVCWAAELGLFVAVGASGSGNRVMTSPDGIAWTARTSAADNNWRAVCWSPELSLLVAVGDSGTGNRVMTSPDGITWTARASAADGGWYAVCWSPQLALFVAVGYGTVSTQIMTSPDGIAWTVRTSPAANQWFSVDWTAELGLFVAVSVDGGTSQVMTSPNGIAWTLRSVPASRSWTRVRWSAELGIFVAVAASGTGTRAMTSPDGVTWTLRTTATDSVWYGLAWAPEIGLWAAVSSDGTVMTSPDGVTWTAGTSPAVLAWRSLAWSPELGLFAAVASTGSGNRAMTSVSAHAITYRS</sequence>
<dbReference type="RefSeq" id="WP_208112217.1">
    <property type="nucleotide sequence ID" value="NZ_BSPM01000009.1"/>
</dbReference>
<gene>
    <name evidence="1" type="ORF">EDD54_3169</name>
</gene>
<accession>A0A4R6RAZ2</accession>
<evidence type="ECO:0000313" key="2">
    <source>
        <dbReference type="Proteomes" id="UP000294547"/>
    </source>
</evidence>
<comment type="caution">
    <text evidence="1">The sequence shown here is derived from an EMBL/GenBank/DDBJ whole genome shotgun (WGS) entry which is preliminary data.</text>
</comment>
<dbReference type="InterPro" id="IPR021251">
    <property type="entry name" value="DUF2793"/>
</dbReference>
<reference evidence="1 2" key="1">
    <citation type="submission" date="2019-03" db="EMBL/GenBank/DDBJ databases">
        <title>Genomic Encyclopedia of Type Strains, Phase IV (KMG-IV): sequencing the most valuable type-strain genomes for metagenomic binning, comparative biology and taxonomic classification.</title>
        <authorList>
            <person name="Goeker M."/>
        </authorList>
    </citation>
    <scope>NUCLEOTIDE SEQUENCE [LARGE SCALE GENOMIC DNA]</scope>
    <source>
        <strain evidence="1 2">DSM 102969</strain>
    </source>
</reference>
<organism evidence="1 2">
    <name type="scientific">Oharaeibacter diazotrophicus</name>
    <dbReference type="NCBI Taxonomy" id="1920512"/>
    <lineage>
        <taxon>Bacteria</taxon>
        <taxon>Pseudomonadati</taxon>
        <taxon>Pseudomonadota</taxon>
        <taxon>Alphaproteobacteria</taxon>
        <taxon>Hyphomicrobiales</taxon>
        <taxon>Pleomorphomonadaceae</taxon>
        <taxon>Oharaeibacter</taxon>
    </lineage>
</organism>
<dbReference type="AlphaFoldDB" id="A0A4R6RAZ2"/>